<proteinExistence type="predicted"/>
<gene>
    <name evidence="3" type="ORF">B7G68_15920</name>
</gene>
<sequence>MPRDTIELQPETAGLTYVNDDDPGIRRVAAGDGFAFRDPDGRAVKDSETLDRIRALAIPPAWTDVWICPSARGHIQATGRDQKGRKQYRYHDAWRRDRDGLKFSRMIAFGRALPRLRARVEADMARRGLPREKVIAAVIRLMELTLIRVGNEEYAQANKSFGLTTLRDRHAKLSSMGGVFEFRGKSGKVHKTGFRDRRLARIVKACQDVPGQRLFQYLDEDGQRRSIESADVNAYIRAAIGEDFSAKDFRTWAGTLAAARGLCMVPRAGSATEAKRNVNTCVKAVAGLLGNTAAVCRGSYIHPLVLEAYQQGVLPLKPGRSERAFELAVIRFLEAAKASCQVD</sequence>
<feature type="domain" description="DNA topoisomerase IB N-terminal" evidence="2">
    <location>
        <begin position="33"/>
        <end position="81"/>
    </location>
</feature>
<dbReference type="Gene3D" id="3.90.15.10">
    <property type="entry name" value="Topoisomerase I, Chain A, domain 3"/>
    <property type="match status" value="1"/>
</dbReference>
<dbReference type="InterPro" id="IPR013500">
    <property type="entry name" value="TopoI_cat_euk"/>
</dbReference>
<organism evidence="3 4">
    <name type="scientific">Caulobacter segnis</name>
    <dbReference type="NCBI Taxonomy" id="88688"/>
    <lineage>
        <taxon>Bacteria</taxon>
        <taxon>Pseudomonadati</taxon>
        <taxon>Pseudomonadota</taxon>
        <taxon>Alphaproteobacteria</taxon>
        <taxon>Caulobacterales</taxon>
        <taxon>Caulobacteraceae</taxon>
        <taxon>Caulobacter</taxon>
    </lineage>
</organism>
<dbReference type="InterPro" id="IPR035447">
    <property type="entry name" value="DNA_topo_I_N_sf"/>
</dbReference>
<dbReference type="Gene3D" id="1.10.132.120">
    <property type="match status" value="1"/>
</dbReference>
<accession>A0ABN5IXN4</accession>
<evidence type="ECO:0000313" key="3">
    <source>
        <dbReference type="EMBL" id="AVQ03208.1"/>
    </source>
</evidence>
<dbReference type="EMBL" id="CP027850">
    <property type="protein sequence ID" value="AVQ03208.1"/>
    <property type="molecule type" value="Genomic_DNA"/>
</dbReference>
<dbReference type="Pfam" id="PF21338">
    <property type="entry name" value="Top1B_N_bact"/>
    <property type="match status" value="1"/>
</dbReference>
<dbReference type="SUPFAM" id="SSF55869">
    <property type="entry name" value="DNA topoisomerase I domain"/>
    <property type="match status" value="1"/>
</dbReference>
<evidence type="ECO:0000259" key="2">
    <source>
        <dbReference type="Pfam" id="PF21338"/>
    </source>
</evidence>
<reference evidence="3 4" key="1">
    <citation type="journal article" date="2015" name="Biotechnol. Bioeng.">
        <title>Genome sequence and phenotypic characterization of Caulobacter segnis.</title>
        <authorList>
            <person name="Patel S."/>
            <person name="Fletcher B."/>
            <person name="Scott D.C."/>
            <person name="Ely B."/>
        </authorList>
    </citation>
    <scope>NUCLEOTIDE SEQUENCE [LARGE SCALE GENOMIC DNA]</scope>
    <source>
        <strain evidence="3 4">TK0059</strain>
    </source>
</reference>
<dbReference type="RefSeq" id="WP_013080199.1">
    <property type="nucleotide sequence ID" value="NZ_CP027850.1"/>
</dbReference>
<keyword evidence="4" id="KW-1185">Reference proteome</keyword>
<dbReference type="InterPro" id="IPR014711">
    <property type="entry name" value="TopoI_cat_a-hlx-sub_euk"/>
</dbReference>
<dbReference type="Proteomes" id="UP000240527">
    <property type="component" value="Chromosome"/>
</dbReference>
<name>A0ABN5IXN4_9CAUL</name>
<dbReference type="Pfam" id="PF01028">
    <property type="entry name" value="Topoisom_I"/>
    <property type="match status" value="1"/>
</dbReference>
<dbReference type="Gene3D" id="3.30.66.10">
    <property type="entry name" value="DNA topoisomerase I domain"/>
    <property type="match status" value="1"/>
</dbReference>
<dbReference type="InterPro" id="IPR049331">
    <property type="entry name" value="Top1B_N_bact"/>
</dbReference>
<evidence type="ECO:0000259" key="1">
    <source>
        <dbReference type="Pfam" id="PF01028"/>
    </source>
</evidence>
<dbReference type="PROSITE" id="PS52038">
    <property type="entry name" value="TOPO_IB_2"/>
    <property type="match status" value="1"/>
</dbReference>
<dbReference type="SUPFAM" id="SSF56349">
    <property type="entry name" value="DNA breaking-rejoining enzymes"/>
    <property type="match status" value="1"/>
</dbReference>
<protein>
    <submittedName>
        <fullName evidence="3">DNA topoisomerase IB</fullName>
    </submittedName>
</protein>
<dbReference type="InterPro" id="IPR011010">
    <property type="entry name" value="DNA_brk_join_enz"/>
</dbReference>
<evidence type="ECO:0000313" key="4">
    <source>
        <dbReference type="Proteomes" id="UP000240527"/>
    </source>
</evidence>
<feature type="domain" description="DNA topoisomerase I catalytic core eukaryotic-type" evidence="1">
    <location>
        <begin position="94"/>
        <end position="311"/>
    </location>
</feature>